<gene>
    <name evidence="1" type="ORF">HGR00_18670</name>
</gene>
<evidence type="ECO:0000313" key="2">
    <source>
        <dbReference type="Proteomes" id="UP000575469"/>
    </source>
</evidence>
<dbReference type="RefSeq" id="WP_169340880.1">
    <property type="nucleotide sequence ID" value="NZ_JABBZM010000017.1"/>
</dbReference>
<comment type="caution">
    <text evidence="1">The sequence shown here is derived from an EMBL/GenBank/DDBJ whole genome shotgun (WGS) entry which is preliminary data.</text>
</comment>
<name>A0A848P346_9RALS</name>
<reference evidence="1 2" key="1">
    <citation type="submission" date="2020-04" db="EMBL/GenBank/DDBJ databases">
        <title>Ralstonia insidiosa genome sequencing and assembly.</title>
        <authorList>
            <person name="Martins R.C.R."/>
            <person name="Perdigao-Neto L.V."/>
            <person name="Levin A.S.S."/>
            <person name="Costa S.F."/>
        </authorList>
    </citation>
    <scope>NUCLEOTIDE SEQUENCE [LARGE SCALE GENOMIC DNA]</scope>
    <source>
        <strain evidence="1 2">5047</strain>
    </source>
</reference>
<evidence type="ECO:0000313" key="1">
    <source>
        <dbReference type="EMBL" id="NMV39937.1"/>
    </source>
</evidence>
<dbReference type="Proteomes" id="UP000575469">
    <property type="component" value="Unassembled WGS sequence"/>
</dbReference>
<protein>
    <submittedName>
        <fullName evidence="1">Uncharacterized protein</fullName>
    </submittedName>
</protein>
<organism evidence="1 2">
    <name type="scientific">Ralstonia insidiosa</name>
    <dbReference type="NCBI Taxonomy" id="190721"/>
    <lineage>
        <taxon>Bacteria</taxon>
        <taxon>Pseudomonadati</taxon>
        <taxon>Pseudomonadota</taxon>
        <taxon>Betaproteobacteria</taxon>
        <taxon>Burkholderiales</taxon>
        <taxon>Burkholderiaceae</taxon>
        <taxon>Ralstonia</taxon>
    </lineage>
</organism>
<dbReference type="EMBL" id="JABBZM010000017">
    <property type="protein sequence ID" value="NMV39937.1"/>
    <property type="molecule type" value="Genomic_DNA"/>
</dbReference>
<proteinExistence type="predicted"/>
<accession>A0A848P346</accession>
<dbReference type="AlphaFoldDB" id="A0A848P346"/>
<sequence length="68" mass="7172">MKENRPFKFDYHTGEVGHSVVIGPVGAGKTVPAELLRLWATGHTGGTVSITQASTPKAIVSKRGGKKN</sequence>